<dbReference type="InterPro" id="IPR010285">
    <property type="entry name" value="DNA_helicase_pif1-like_DEAD"/>
</dbReference>
<dbReference type="Proteomes" id="UP000219338">
    <property type="component" value="Unassembled WGS sequence"/>
</dbReference>
<keyword evidence="3 9" id="KW-0378">Hydrolase</keyword>
<dbReference type="SUPFAM" id="SSF52540">
    <property type="entry name" value="P-loop containing nucleoside triphosphate hydrolases"/>
    <property type="match status" value="2"/>
</dbReference>
<dbReference type="InterPro" id="IPR027417">
    <property type="entry name" value="P-loop_NTPase"/>
</dbReference>
<dbReference type="Gene3D" id="3.40.50.300">
    <property type="entry name" value="P-loop containing nucleotide triphosphate hydrolases"/>
    <property type="match status" value="2"/>
</dbReference>
<dbReference type="GO" id="GO:0006281">
    <property type="term" value="P:DNA repair"/>
    <property type="evidence" value="ECO:0007669"/>
    <property type="project" value="UniProtKB-KW"/>
</dbReference>
<dbReference type="EC" id="5.6.2.3" evidence="9"/>
<dbReference type="GO" id="GO:0000723">
    <property type="term" value="P:telomere maintenance"/>
    <property type="evidence" value="ECO:0007669"/>
    <property type="project" value="InterPro"/>
</dbReference>
<evidence type="ECO:0000256" key="7">
    <source>
        <dbReference type="ARBA" id="ARBA00023204"/>
    </source>
</evidence>
<dbReference type="OMA" id="FNCLSAV"/>
<organism evidence="12 13">
    <name type="scientific">Armillaria ostoyae</name>
    <name type="common">Armillaria root rot fungus</name>
    <dbReference type="NCBI Taxonomy" id="47428"/>
    <lineage>
        <taxon>Eukaryota</taxon>
        <taxon>Fungi</taxon>
        <taxon>Dikarya</taxon>
        <taxon>Basidiomycota</taxon>
        <taxon>Agaricomycotina</taxon>
        <taxon>Agaricomycetes</taxon>
        <taxon>Agaricomycetidae</taxon>
        <taxon>Agaricales</taxon>
        <taxon>Marasmiineae</taxon>
        <taxon>Physalacriaceae</taxon>
        <taxon>Armillaria</taxon>
    </lineage>
</organism>
<dbReference type="GO" id="GO:0043139">
    <property type="term" value="F:5'-3' DNA helicase activity"/>
    <property type="evidence" value="ECO:0007669"/>
    <property type="project" value="UniProtKB-EC"/>
</dbReference>
<protein>
    <recommendedName>
        <fullName evidence="9">ATP-dependent DNA helicase</fullName>
        <ecNumber evidence="9">5.6.2.3</ecNumber>
    </recommendedName>
</protein>
<evidence type="ECO:0000259" key="11">
    <source>
        <dbReference type="SMART" id="SM00382"/>
    </source>
</evidence>
<dbReference type="GO" id="GO:0006310">
    <property type="term" value="P:DNA recombination"/>
    <property type="evidence" value="ECO:0007669"/>
    <property type="project" value="UniProtKB-KW"/>
</dbReference>
<dbReference type="Pfam" id="PF21530">
    <property type="entry name" value="Pif1_2B_dom"/>
    <property type="match status" value="1"/>
</dbReference>
<accession>A0A284RBU8</accession>
<evidence type="ECO:0000313" key="12">
    <source>
        <dbReference type="EMBL" id="SJL06236.1"/>
    </source>
</evidence>
<dbReference type="GO" id="GO:0016887">
    <property type="term" value="F:ATP hydrolysis activity"/>
    <property type="evidence" value="ECO:0007669"/>
    <property type="project" value="RHEA"/>
</dbReference>
<comment type="cofactor">
    <cofactor evidence="9">
        <name>Mg(2+)</name>
        <dbReference type="ChEBI" id="CHEBI:18420"/>
    </cofactor>
</comment>
<keyword evidence="1 9" id="KW-0547">Nucleotide-binding</keyword>
<evidence type="ECO:0000256" key="6">
    <source>
        <dbReference type="ARBA" id="ARBA00023125"/>
    </source>
</evidence>
<gene>
    <name evidence="12" type="ORF">ARMOST_09572</name>
</gene>
<evidence type="ECO:0000256" key="2">
    <source>
        <dbReference type="ARBA" id="ARBA00022763"/>
    </source>
</evidence>
<keyword evidence="2 9" id="KW-0227">DNA damage</keyword>
<proteinExistence type="inferred from homology"/>
<keyword evidence="7 9" id="KW-0234">DNA repair</keyword>
<evidence type="ECO:0000256" key="9">
    <source>
        <dbReference type="RuleBase" id="RU363044"/>
    </source>
</evidence>
<dbReference type="GO" id="GO:0005524">
    <property type="term" value="F:ATP binding"/>
    <property type="evidence" value="ECO:0007669"/>
    <property type="project" value="UniProtKB-KW"/>
</dbReference>
<dbReference type="CDD" id="cd18809">
    <property type="entry name" value="SF1_C_RecD"/>
    <property type="match status" value="1"/>
</dbReference>
<evidence type="ECO:0000256" key="4">
    <source>
        <dbReference type="ARBA" id="ARBA00022806"/>
    </source>
</evidence>
<dbReference type="PANTHER" id="PTHR47642">
    <property type="entry name" value="ATP-DEPENDENT DNA HELICASE"/>
    <property type="match status" value="1"/>
</dbReference>
<dbReference type="OrthoDB" id="432234at2759"/>
<dbReference type="SMART" id="SM00382">
    <property type="entry name" value="AAA"/>
    <property type="match status" value="1"/>
</dbReference>
<dbReference type="AlphaFoldDB" id="A0A284RBU8"/>
<dbReference type="InterPro" id="IPR049163">
    <property type="entry name" value="Pif1-like_2B_dom"/>
</dbReference>
<dbReference type="Pfam" id="PF05970">
    <property type="entry name" value="PIF1"/>
    <property type="match status" value="1"/>
</dbReference>
<evidence type="ECO:0000313" key="13">
    <source>
        <dbReference type="Proteomes" id="UP000219338"/>
    </source>
</evidence>
<comment type="similarity">
    <text evidence="9">Belongs to the helicase family.</text>
</comment>
<name>A0A284RBU8_ARMOS</name>
<dbReference type="EMBL" id="FUEG01000007">
    <property type="protein sequence ID" value="SJL06236.1"/>
    <property type="molecule type" value="Genomic_DNA"/>
</dbReference>
<feature type="region of interest" description="Disordered" evidence="10">
    <location>
        <begin position="1"/>
        <end position="21"/>
    </location>
</feature>
<comment type="catalytic activity">
    <reaction evidence="9">
        <text>ATP + H2O = ADP + phosphate + H(+)</text>
        <dbReference type="Rhea" id="RHEA:13065"/>
        <dbReference type="ChEBI" id="CHEBI:15377"/>
        <dbReference type="ChEBI" id="CHEBI:15378"/>
        <dbReference type="ChEBI" id="CHEBI:30616"/>
        <dbReference type="ChEBI" id="CHEBI:43474"/>
        <dbReference type="ChEBI" id="CHEBI:456216"/>
        <dbReference type="EC" id="5.6.2.3"/>
    </reaction>
</comment>
<keyword evidence="13" id="KW-1185">Reference proteome</keyword>
<keyword evidence="9" id="KW-0233">DNA recombination</keyword>
<keyword evidence="4 9" id="KW-0347">Helicase</keyword>
<dbReference type="InterPro" id="IPR051055">
    <property type="entry name" value="PIF1_helicase"/>
</dbReference>
<feature type="compositionally biased region" description="Basic residues" evidence="10">
    <location>
        <begin position="1"/>
        <end position="10"/>
    </location>
</feature>
<reference evidence="13" key="1">
    <citation type="journal article" date="2017" name="Nat. Ecol. Evol.">
        <title>Genome expansion and lineage-specific genetic innovations in the forest pathogenic fungi Armillaria.</title>
        <authorList>
            <person name="Sipos G."/>
            <person name="Prasanna A.N."/>
            <person name="Walter M.C."/>
            <person name="O'Connor E."/>
            <person name="Balint B."/>
            <person name="Krizsan K."/>
            <person name="Kiss B."/>
            <person name="Hess J."/>
            <person name="Varga T."/>
            <person name="Slot J."/>
            <person name="Riley R."/>
            <person name="Boka B."/>
            <person name="Rigling D."/>
            <person name="Barry K."/>
            <person name="Lee J."/>
            <person name="Mihaltcheva S."/>
            <person name="LaButti K."/>
            <person name="Lipzen A."/>
            <person name="Waldron R."/>
            <person name="Moloney N.M."/>
            <person name="Sperisen C."/>
            <person name="Kredics L."/>
            <person name="Vagvoelgyi C."/>
            <person name="Patrignani A."/>
            <person name="Fitzpatrick D."/>
            <person name="Nagy I."/>
            <person name="Doyle S."/>
            <person name="Anderson J.B."/>
            <person name="Grigoriev I.V."/>
            <person name="Gueldener U."/>
            <person name="Muensterkoetter M."/>
            <person name="Nagy L.G."/>
        </authorList>
    </citation>
    <scope>NUCLEOTIDE SEQUENCE [LARGE SCALE GENOMIC DNA]</scope>
    <source>
        <strain evidence="13">C18/9</strain>
    </source>
</reference>
<evidence type="ECO:0000256" key="3">
    <source>
        <dbReference type="ARBA" id="ARBA00022801"/>
    </source>
</evidence>
<evidence type="ECO:0000256" key="1">
    <source>
        <dbReference type="ARBA" id="ARBA00022741"/>
    </source>
</evidence>
<evidence type="ECO:0000256" key="5">
    <source>
        <dbReference type="ARBA" id="ARBA00022840"/>
    </source>
</evidence>
<feature type="domain" description="AAA+ ATPase" evidence="11">
    <location>
        <begin position="65"/>
        <end position="191"/>
    </location>
</feature>
<evidence type="ECO:0000256" key="10">
    <source>
        <dbReference type="SAM" id="MobiDB-lite"/>
    </source>
</evidence>
<dbReference type="STRING" id="47428.A0A284RBU8"/>
<dbReference type="InterPro" id="IPR003593">
    <property type="entry name" value="AAA+_ATPase"/>
</dbReference>
<keyword evidence="5 9" id="KW-0067">ATP-binding</keyword>
<keyword evidence="8" id="KW-0413">Isomerase</keyword>
<dbReference type="PANTHER" id="PTHR47642:SF5">
    <property type="entry name" value="ATP-DEPENDENT DNA HELICASE"/>
    <property type="match status" value="1"/>
</dbReference>
<evidence type="ECO:0000256" key="8">
    <source>
        <dbReference type="ARBA" id="ARBA00023235"/>
    </source>
</evidence>
<dbReference type="CDD" id="cd18037">
    <property type="entry name" value="DEXSc_Pif1_like"/>
    <property type="match status" value="1"/>
</dbReference>
<keyword evidence="6" id="KW-0238">DNA-binding</keyword>
<sequence length="539" mass="59434">MLKATQRKGRGRDPPPIDPRSTLNNFFPTVIEVSNHTLDTSQSAFITRVALSSEQTDVLNMVVREGKSIFFTGATGTGKSLLLKAIIQALKSKYSKEPMAIGVTASTGMAASNIGGHTIHSWGGINPMKDDLEGIVKSVRTNKPAAKRWHLARVLIIDKISMVDSVLFNCLSAVAQALRRQKQLLFGGLQLIVTGDFFQLPPVSKHGQEPLFAFESQAWQKIEHCVELRQVFQQKDTAFVEALNSLHQGNPTPEAIALFSSLSRPLSVSLPGAVGKTSNTIVPTKLYPHRTAVQRANAKHLQALRSAPIEFIATDSGTRTSMLDALLAEASLTLKLGAQVMLIKNVDEVLVNGLVGKVIGFYQAWELSTQSDGTSGCILRHVLLDETHHAVLLESAEWNGRQKDLDRYPLVLFEYSNPRKGANTIVEAVLIHREEFRIEDPEGKLLARRVQLPLILAWAMSIHKSQGQTLHHVRVNLADVFEREQSYVALSRASSISGLEVINFRADKVMAHAKVIEWNKTLQSVQQVYNPTSELNVST</sequence>